<evidence type="ECO:0000313" key="5">
    <source>
        <dbReference type="Proteomes" id="UP000225706"/>
    </source>
</evidence>
<sequence length="411" mass="46006">MSAYAMNTEGIVEDVLSAAQDNSPDENSYMCLQRKLNGEVVVTYKSITAKENFLRLNSLNINSEKYALQDIDKPLTFLTIYEDPFELSDLAIIKRLTAYCDVLNYCRGKHTYAPNIYNCLRHRVRISKPIPSFLCFGKYQIFIKYSGQTPTCRKYNRPGHFNNACPNKMCFNCENTGHEARECQLPTLCCIRKQEGHIGVNCEYSWVFPTVHGAPTDEKEDVNIDDDNLNSASMENFPLASALPPPNQSEKPVQPAYSNSLSIDENLPLASVLPPPVQFTLPAEQLTDPSSELPASDPTTQPPPDQPNELNQPDLPSEKPDIPSKQPGQSSEFTPTDSPLIISQGLIATIKSAIKPPSRRTPAKLPVGFLLRAPENLLRQHLSPENPVFLSLHLPQHTLPHWLPLTTQKKR</sequence>
<feature type="compositionally biased region" description="Polar residues" evidence="2">
    <location>
        <begin position="248"/>
        <end position="257"/>
    </location>
</feature>
<keyword evidence="1" id="KW-0479">Metal-binding</keyword>
<dbReference type="SUPFAM" id="SSF57756">
    <property type="entry name" value="Retrovirus zinc finger-like domains"/>
    <property type="match status" value="1"/>
</dbReference>
<evidence type="ECO:0000256" key="2">
    <source>
        <dbReference type="SAM" id="MobiDB-lite"/>
    </source>
</evidence>
<gene>
    <name evidence="4" type="ORF">AWC38_SpisGene13766</name>
</gene>
<dbReference type="EMBL" id="LSMT01000265">
    <property type="protein sequence ID" value="PFX21737.1"/>
    <property type="molecule type" value="Genomic_DNA"/>
</dbReference>
<dbReference type="SMART" id="SM00343">
    <property type="entry name" value="ZnF_C2HC"/>
    <property type="match status" value="2"/>
</dbReference>
<dbReference type="PANTHER" id="PTHR22639">
    <property type="entry name" value="GAG-RELATED PROTEIN"/>
    <property type="match status" value="1"/>
</dbReference>
<proteinExistence type="predicted"/>
<dbReference type="AlphaFoldDB" id="A0A2B4RZH7"/>
<protein>
    <recommendedName>
        <fullName evidence="3">CCHC-type domain-containing protein</fullName>
    </recommendedName>
</protein>
<keyword evidence="5" id="KW-1185">Reference proteome</keyword>
<comment type="caution">
    <text evidence="4">The sequence shown here is derived from an EMBL/GenBank/DDBJ whole genome shotgun (WGS) entry which is preliminary data.</text>
</comment>
<feature type="region of interest" description="Disordered" evidence="2">
    <location>
        <begin position="287"/>
        <end position="338"/>
    </location>
</feature>
<organism evidence="4 5">
    <name type="scientific">Stylophora pistillata</name>
    <name type="common">Smooth cauliflower coral</name>
    <dbReference type="NCBI Taxonomy" id="50429"/>
    <lineage>
        <taxon>Eukaryota</taxon>
        <taxon>Metazoa</taxon>
        <taxon>Cnidaria</taxon>
        <taxon>Anthozoa</taxon>
        <taxon>Hexacorallia</taxon>
        <taxon>Scleractinia</taxon>
        <taxon>Astrocoeniina</taxon>
        <taxon>Pocilloporidae</taxon>
        <taxon>Stylophora</taxon>
    </lineage>
</organism>
<keyword evidence="1" id="KW-0862">Zinc</keyword>
<reference evidence="5" key="1">
    <citation type="journal article" date="2017" name="bioRxiv">
        <title>Comparative analysis of the genomes of Stylophora pistillata and Acropora digitifera provides evidence for extensive differences between species of corals.</title>
        <authorList>
            <person name="Voolstra C.R."/>
            <person name="Li Y."/>
            <person name="Liew Y.J."/>
            <person name="Baumgarten S."/>
            <person name="Zoccola D."/>
            <person name="Flot J.-F."/>
            <person name="Tambutte S."/>
            <person name="Allemand D."/>
            <person name="Aranda M."/>
        </authorList>
    </citation>
    <scope>NUCLEOTIDE SEQUENCE [LARGE SCALE GENOMIC DNA]</scope>
</reference>
<dbReference type="Gene3D" id="4.10.60.10">
    <property type="entry name" value="Zinc finger, CCHC-type"/>
    <property type="match status" value="1"/>
</dbReference>
<dbReference type="GO" id="GO:0003723">
    <property type="term" value="F:RNA binding"/>
    <property type="evidence" value="ECO:0007669"/>
    <property type="project" value="InterPro"/>
</dbReference>
<accession>A0A2B4RZH7</accession>
<dbReference type="InterPro" id="IPR042509">
    <property type="entry name" value="ZCCHC3"/>
</dbReference>
<evidence type="ECO:0000313" key="4">
    <source>
        <dbReference type="EMBL" id="PFX21737.1"/>
    </source>
</evidence>
<dbReference type="GO" id="GO:0003690">
    <property type="term" value="F:double-stranded DNA binding"/>
    <property type="evidence" value="ECO:0007669"/>
    <property type="project" value="InterPro"/>
</dbReference>
<dbReference type="Proteomes" id="UP000225706">
    <property type="component" value="Unassembled WGS sequence"/>
</dbReference>
<evidence type="ECO:0000259" key="3">
    <source>
        <dbReference type="PROSITE" id="PS50158"/>
    </source>
</evidence>
<dbReference type="GO" id="GO:0002218">
    <property type="term" value="P:activation of innate immune response"/>
    <property type="evidence" value="ECO:0007669"/>
    <property type="project" value="InterPro"/>
</dbReference>
<feature type="domain" description="CCHC-type" evidence="3">
    <location>
        <begin position="170"/>
        <end position="183"/>
    </location>
</feature>
<dbReference type="InterPro" id="IPR036875">
    <property type="entry name" value="Znf_CCHC_sf"/>
</dbReference>
<evidence type="ECO:0000256" key="1">
    <source>
        <dbReference type="PROSITE-ProRule" id="PRU00047"/>
    </source>
</evidence>
<dbReference type="GO" id="GO:0008270">
    <property type="term" value="F:zinc ion binding"/>
    <property type="evidence" value="ECO:0007669"/>
    <property type="project" value="UniProtKB-KW"/>
</dbReference>
<feature type="compositionally biased region" description="Polar residues" evidence="2">
    <location>
        <begin position="326"/>
        <end position="337"/>
    </location>
</feature>
<dbReference type="InterPro" id="IPR001878">
    <property type="entry name" value="Znf_CCHC"/>
</dbReference>
<dbReference type="PANTHER" id="PTHR22639:SF3">
    <property type="entry name" value="ZINC FINGER CCHC DOMAIN-CONTAINING PROTEIN 3"/>
    <property type="match status" value="1"/>
</dbReference>
<name>A0A2B4RZH7_STYPI</name>
<dbReference type="PROSITE" id="PS50158">
    <property type="entry name" value="ZF_CCHC"/>
    <property type="match status" value="1"/>
</dbReference>
<feature type="region of interest" description="Disordered" evidence="2">
    <location>
        <begin position="237"/>
        <end position="257"/>
    </location>
</feature>
<keyword evidence="1" id="KW-0863">Zinc-finger</keyword>